<accession>A0ACB8Z0A7</accession>
<comment type="caution">
    <text evidence="1">The sequence shown here is derived from an EMBL/GenBank/DDBJ whole genome shotgun (WGS) entry which is preliminary data.</text>
</comment>
<organism evidence="1 2">
    <name type="scientific">Cichorium intybus</name>
    <name type="common">Chicory</name>
    <dbReference type="NCBI Taxonomy" id="13427"/>
    <lineage>
        <taxon>Eukaryota</taxon>
        <taxon>Viridiplantae</taxon>
        <taxon>Streptophyta</taxon>
        <taxon>Embryophyta</taxon>
        <taxon>Tracheophyta</taxon>
        <taxon>Spermatophyta</taxon>
        <taxon>Magnoliopsida</taxon>
        <taxon>eudicotyledons</taxon>
        <taxon>Gunneridae</taxon>
        <taxon>Pentapetalae</taxon>
        <taxon>asterids</taxon>
        <taxon>campanulids</taxon>
        <taxon>Asterales</taxon>
        <taxon>Asteraceae</taxon>
        <taxon>Cichorioideae</taxon>
        <taxon>Cichorieae</taxon>
        <taxon>Cichoriinae</taxon>
        <taxon>Cichorium</taxon>
    </lineage>
</organism>
<reference evidence="1 2" key="2">
    <citation type="journal article" date="2022" name="Mol. Ecol. Resour.">
        <title>The genomes of chicory, endive, great burdock and yacon provide insights into Asteraceae paleo-polyploidization history and plant inulin production.</title>
        <authorList>
            <person name="Fan W."/>
            <person name="Wang S."/>
            <person name="Wang H."/>
            <person name="Wang A."/>
            <person name="Jiang F."/>
            <person name="Liu H."/>
            <person name="Zhao H."/>
            <person name="Xu D."/>
            <person name="Zhang Y."/>
        </authorList>
    </citation>
    <scope>NUCLEOTIDE SEQUENCE [LARGE SCALE GENOMIC DNA]</scope>
    <source>
        <strain evidence="2">cv. Punajuju</strain>
        <tissue evidence="1">Leaves</tissue>
    </source>
</reference>
<reference evidence="2" key="1">
    <citation type="journal article" date="2022" name="Mol. Ecol. Resour.">
        <title>The genomes of chicory, endive, great burdock and yacon provide insights into Asteraceae palaeo-polyploidization history and plant inulin production.</title>
        <authorList>
            <person name="Fan W."/>
            <person name="Wang S."/>
            <person name="Wang H."/>
            <person name="Wang A."/>
            <person name="Jiang F."/>
            <person name="Liu H."/>
            <person name="Zhao H."/>
            <person name="Xu D."/>
            <person name="Zhang Y."/>
        </authorList>
    </citation>
    <scope>NUCLEOTIDE SEQUENCE [LARGE SCALE GENOMIC DNA]</scope>
    <source>
        <strain evidence="2">cv. Punajuju</strain>
    </source>
</reference>
<name>A0ACB8Z0A7_CICIN</name>
<evidence type="ECO:0000313" key="2">
    <source>
        <dbReference type="Proteomes" id="UP001055811"/>
    </source>
</evidence>
<protein>
    <submittedName>
        <fullName evidence="1">Uncharacterized protein</fullName>
    </submittedName>
</protein>
<dbReference type="Proteomes" id="UP001055811">
    <property type="component" value="Linkage Group LG09"/>
</dbReference>
<keyword evidence="2" id="KW-1185">Reference proteome</keyword>
<proteinExistence type="predicted"/>
<evidence type="ECO:0000313" key="1">
    <source>
        <dbReference type="EMBL" id="KAI3691048.1"/>
    </source>
</evidence>
<gene>
    <name evidence="1" type="ORF">L2E82_49262</name>
</gene>
<dbReference type="EMBL" id="CM042017">
    <property type="protein sequence ID" value="KAI3691048.1"/>
    <property type="molecule type" value="Genomic_DNA"/>
</dbReference>
<sequence>MCLLRGGGLYTKILSLASGITRLILTTRAAFHFHLSHDLPQNQCPHLLLQQPPKKQLEPNPDKDIGGSAGVGVSWKKARLGFSKKAGILGCQIRGLTVLLVGRKIYLKARGAFCGLF</sequence>